<dbReference type="InterPro" id="IPR036388">
    <property type="entry name" value="WH-like_DNA-bd_sf"/>
</dbReference>
<dbReference type="Proteomes" id="UP000298656">
    <property type="component" value="Chromosome 2"/>
</dbReference>
<keyword evidence="7" id="KW-1185">Reference proteome</keyword>
<reference evidence="6 7" key="1">
    <citation type="submission" date="2019-05" db="EMBL/GenBank/DDBJ databases">
        <title>Burkholderia sp. DHOD12, isolated from subtropical forest soil.</title>
        <authorList>
            <person name="Gao Z.-H."/>
            <person name="Qiu L.-H."/>
        </authorList>
    </citation>
    <scope>NUCLEOTIDE SEQUENCE [LARGE SCALE GENOMIC DNA]</scope>
    <source>
        <strain evidence="6 7">DHOD12</strain>
    </source>
</reference>
<feature type="domain" description="HTH lysR-type" evidence="5">
    <location>
        <begin position="6"/>
        <end position="63"/>
    </location>
</feature>
<dbReference type="PANTHER" id="PTHR30579:SF7">
    <property type="entry name" value="HTH-TYPE TRANSCRIPTIONAL REGULATOR LRHA-RELATED"/>
    <property type="match status" value="1"/>
</dbReference>
<keyword evidence="4" id="KW-0804">Transcription</keyword>
<dbReference type="KEGG" id="tvl:FAZ95_33445"/>
<organism evidence="6 7">
    <name type="scientific">Trinickia violacea</name>
    <dbReference type="NCBI Taxonomy" id="2571746"/>
    <lineage>
        <taxon>Bacteria</taxon>
        <taxon>Pseudomonadati</taxon>
        <taxon>Pseudomonadota</taxon>
        <taxon>Betaproteobacteria</taxon>
        <taxon>Burkholderiales</taxon>
        <taxon>Burkholderiaceae</taxon>
        <taxon>Trinickia</taxon>
    </lineage>
</organism>
<keyword evidence="2" id="KW-0805">Transcription regulation</keyword>
<keyword evidence="3" id="KW-0238">DNA-binding</keyword>
<dbReference type="OrthoDB" id="6555293at2"/>
<name>A0A4P8J233_9BURK</name>
<dbReference type="Gene3D" id="3.40.190.10">
    <property type="entry name" value="Periplasmic binding protein-like II"/>
    <property type="match status" value="2"/>
</dbReference>
<evidence type="ECO:0000256" key="4">
    <source>
        <dbReference type="ARBA" id="ARBA00023163"/>
    </source>
</evidence>
<dbReference type="PANTHER" id="PTHR30579">
    <property type="entry name" value="TRANSCRIPTIONAL REGULATOR"/>
    <property type="match status" value="1"/>
</dbReference>
<dbReference type="GO" id="GO:0003677">
    <property type="term" value="F:DNA binding"/>
    <property type="evidence" value="ECO:0007669"/>
    <property type="project" value="UniProtKB-KW"/>
</dbReference>
<dbReference type="PROSITE" id="PS50931">
    <property type="entry name" value="HTH_LYSR"/>
    <property type="match status" value="1"/>
</dbReference>
<proteinExistence type="inferred from homology"/>
<evidence type="ECO:0000313" key="6">
    <source>
        <dbReference type="EMBL" id="QCP54977.1"/>
    </source>
</evidence>
<gene>
    <name evidence="6" type="ORF">FAZ95_33445</name>
</gene>
<evidence type="ECO:0000259" key="5">
    <source>
        <dbReference type="PROSITE" id="PS50931"/>
    </source>
</evidence>
<accession>A0A4P8J233</accession>
<evidence type="ECO:0000256" key="1">
    <source>
        <dbReference type="ARBA" id="ARBA00009437"/>
    </source>
</evidence>
<dbReference type="Pfam" id="PF03466">
    <property type="entry name" value="LysR_substrate"/>
    <property type="match status" value="1"/>
</dbReference>
<protein>
    <submittedName>
        <fullName evidence="6">LysR family transcriptional regulator</fullName>
    </submittedName>
</protein>
<dbReference type="InterPro" id="IPR000847">
    <property type="entry name" value="LysR_HTH_N"/>
</dbReference>
<evidence type="ECO:0000313" key="7">
    <source>
        <dbReference type="Proteomes" id="UP000298656"/>
    </source>
</evidence>
<dbReference type="InterPro" id="IPR036390">
    <property type="entry name" value="WH_DNA-bd_sf"/>
</dbReference>
<dbReference type="SUPFAM" id="SSF53850">
    <property type="entry name" value="Periplasmic binding protein-like II"/>
    <property type="match status" value="1"/>
</dbReference>
<comment type="similarity">
    <text evidence="1">Belongs to the LysR transcriptional regulatory family.</text>
</comment>
<evidence type="ECO:0000256" key="3">
    <source>
        <dbReference type="ARBA" id="ARBA00023125"/>
    </source>
</evidence>
<dbReference type="FunFam" id="1.10.10.10:FF:000001">
    <property type="entry name" value="LysR family transcriptional regulator"/>
    <property type="match status" value="1"/>
</dbReference>
<sequence length="306" mass="33032">MSQVNFDLASLRSFVTGMDMGSFAKAADKVGRSTSAISAQIKKLEEQAGTPLFRKAGRGLALTDAGEMMLRYARRLIELNDEATAAVRGTDLEGWVRLGLQEDFGETLLPEVLGSFARAHPKVRIEARVARNADLVTRLEANELELALIWDSGPASTYAHRVDGRADLVARPAMRWIGAKSLNWRVESGEPLPLIAFDGPCLMYDAARAALDRAGIPWRVVFTSPSLAGLWAAASAGLGLTVRTRYGVPPSLIVFDAKAHGLPPLPQLSLMLLRGSPAVTPPVERLAELMMDSVRGFTNPLESEAA</sequence>
<dbReference type="InterPro" id="IPR005119">
    <property type="entry name" value="LysR_subst-bd"/>
</dbReference>
<dbReference type="EMBL" id="CP040078">
    <property type="protein sequence ID" value="QCP54977.1"/>
    <property type="molecule type" value="Genomic_DNA"/>
</dbReference>
<dbReference type="SUPFAM" id="SSF46785">
    <property type="entry name" value="Winged helix' DNA-binding domain"/>
    <property type="match status" value="1"/>
</dbReference>
<evidence type="ECO:0000256" key="2">
    <source>
        <dbReference type="ARBA" id="ARBA00023015"/>
    </source>
</evidence>
<dbReference type="Pfam" id="PF00126">
    <property type="entry name" value="HTH_1"/>
    <property type="match status" value="1"/>
</dbReference>
<dbReference type="Gene3D" id="1.10.10.10">
    <property type="entry name" value="Winged helix-like DNA-binding domain superfamily/Winged helix DNA-binding domain"/>
    <property type="match status" value="1"/>
</dbReference>
<dbReference type="GO" id="GO:0003700">
    <property type="term" value="F:DNA-binding transcription factor activity"/>
    <property type="evidence" value="ECO:0007669"/>
    <property type="project" value="InterPro"/>
</dbReference>
<dbReference type="InterPro" id="IPR050176">
    <property type="entry name" value="LTTR"/>
</dbReference>
<dbReference type="AlphaFoldDB" id="A0A4P8J233"/>